<feature type="non-terminal residue" evidence="2">
    <location>
        <position position="294"/>
    </location>
</feature>
<organism evidence="2 3">
    <name type="scientific">Candidatus Competibacter phosphatis</name>
    <dbReference type="NCBI Taxonomy" id="221280"/>
    <lineage>
        <taxon>Bacteria</taxon>
        <taxon>Pseudomonadati</taxon>
        <taxon>Pseudomonadota</taxon>
        <taxon>Gammaproteobacteria</taxon>
        <taxon>Candidatus Competibacteraceae</taxon>
        <taxon>Candidatus Competibacter</taxon>
    </lineage>
</organism>
<evidence type="ECO:0008006" key="4">
    <source>
        <dbReference type="Google" id="ProtNLM"/>
    </source>
</evidence>
<reference evidence="2 3" key="1">
    <citation type="submission" date="2019-03" db="EMBL/GenBank/DDBJ databases">
        <title>Metabolic reconstructions from genomes of highly enriched 'Candidatus Accumulibacter' and 'Candidatus Competibacter' bioreactor populations.</title>
        <authorList>
            <person name="Annavajhala M.K."/>
            <person name="Welles L."/>
            <person name="Abbas B."/>
            <person name="Sorokin D."/>
            <person name="Park H."/>
            <person name="Van Loosdrecht M."/>
            <person name="Chandran K."/>
        </authorList>
    </citation>
    <scope>NUCLEOTIDE SEQUENCE [LARGE SCALE GENOMIC DNA]</scope>
    <source>
        <strain evidence="2 3">SBR_G</strain>
    </source>
</reference>
<accession>A0ABX1TSX1</accession>
<proteinExistence type="predicted"/>
<protein>
    <recommendedName>
        <fullName evidence="4">Replication protein</fullName>
    </recommendedName>
</protein>
<sequence length="294" mass="33050">MNAKPIKPAAQAETSSASAGTDPLVAKIKAVESRAIERSRQRRGQATQESLPLSPEAFSAPLPPAKVVKLPIWPEGSRGTPNSFLRSALFAAIQGKERRALRGELLASQSGIEIRFTGWQLDQYDLDVWEQAMQLAAKHPLGNVCVFKIKAFLRALGRQDGKSERDCLMDSFRRIAATCVEIKQGLHTYGGSMLEFWRDEETDIYQLQQNPKIMALYHAGWTAIDWELRRKLRRKPLALWLHGWFSSHAENYPAKVETIRQLSGSRNKQKSSFRRQLGLALAGLQAENVITDWA</sequence>
<dbReference type="EMBL" id="SPMZ01000110">
    <property type="protein sequence ID" value="NMQ21455.1"/>
    <property type="molecule type" value="Genomic_DNA"/>
</dbReference>
<evidence type="ECO:0000313" key="3">
    <source>
        <dbReference type="Proteomes" id="UP000760480"/>
    </source>
</evidence>
<gene>
    <name evidence="2" type="ORF">E4P82_20940</name>
</gene>
<evidence type="ECO:0000313" key="2">
    <source>
        <dbReference type="EMBL" id="NMQ21455.1"/>
    </source>
</evidence>
<dbReference type="RefSeq" id="WP_169250719.1">
    <property type="nucleotide sequence ID" value="NZ_SPMZ01000110.1"/>
</dbReference>
<evidence type="ECO:0000256" key="1">
    <source>
        <dbReference type="SAM" id="MobiDB-lite"/>
    </source>
</evidence>
<dbReference type="InterPro" id="IPR010751">
    <property type="entry name" value="TrfA"/>
</dbReference>
<comment type="caution">
    <text evidence="2">The sequence shown here is derived from an EMBL/GenBank/DDBJ whole genome shotgun (WGS) entry which is preliminary data.</text>
</comment>
<name>A0ABX1TSX1_9GAMM</name>
<feature type="region of interest" description="Disordered" evidence="1">
    <location>
        <begin position="1"/>
        <end position="23"/>
    </location>
</feature>
<feature type="region of interest" description="Disordered" evidence="1">
    <location>
        <begin position="35"/>
        <end position="55"/>
    </location>
</feature>
<dbReference type="Proteomes" id="UP000760480">
    <property type="component" value="Unassembled WGS sequence"/>
</dbReference>
<dbReference type="Pfam" id="PF07042">
    <property type="entry name" value="TrfA"/>
    <property type="match status" value="1"/>
</dbReference>
<keyword evidence="3" id="KW-1185">Reference proteome</keyword>